<sequence>MGREARDQLGNSLLFFNELMMAMEPPALAAAGTASPPPAPVRRKLDMTDAEDGEEANELPTVYDLMQEVVRLQQAVRDIGDDDPSIFEDDYAARDSYSAERTPPRYRQKIRTASGGSDSFKSGIYSGRKIATNVGNMSPYKNVGAMGRGEFDSSGLKTPPPKRREGLTPAAFRTVPRPTRVAALTRENISLLPTPRAQNFTGSVCGSQKSRTSIRTDGGAVFSRLYQPDFYKNREERFKNIRDRRESLDCSFTPRINRRDSFSSRDSIGSGSQASMTSAKTDVVNVSSRLYDPDYVRKRNARLQRMRQEREMRECTFTPAINANASATPRKKL</sequence>
<dbReference type="Proteomes" id="UP000774804">
    <property type="component" value="Unassembled WGS sequence"/>
</dbReference>
<name>A0A8T1CZW7_9STRA</name>
<dbReference type="AlphaFoldDB" id="A0A8T1CZW7"/>
<reference evidence="2" key="1">
    <citation type="submission" date="2018-10" db="EMBL/GenBank/DDBJ databases">
        <title>Effector identification in a new, highly contiguous assembly of the strawberry crown rot pathogen Phytophthora cactorum.</title>
        <authorList>
            <person name="Armitage A.D."/>
            <person name="Nellist C.F."/>
            <person name="Bates H."/>
            <person name="Vickerstaff R.J."/>
            <person name="Harrison R.J."/>
        </authorList>
    </citation>
    <scope>NUCLEOTIDE SEQUENCE</scope>
    <source>
        <strain evidence="2">4032</strain>
    </source>
</reference>
<dbReference type="VEuPathDB" id="FungiDB:PC110_g11388"/>
<protein>
    <submittedName>
        <fullName evidence="2">Uncharacterized protein</fullName>
    </submittedName>
</protein>
<dbReference type="EMBL" id="RCMI01000132">
    <property type="protein sequence ID" value="KAG2931478.1"/>
    <property type="molecule type" value="Genomic_DNA"/>
</dbReference>
<evidence type="ECO:0000313" key="3">
    <source>
        <dbReference type="Proteomes" id="UP000774804"/>
    </source>
</evidence>
<proteinExistence type="predicted"/>
<evidence type="ECO:0000313" key="2">
    <source>
        <dbReference type="EMBL" id="KAG2931478.1"/>
    </source>
</evidence>
<feature type="region of interest" description="Disordered" evidence="1">
    <location>
        <begin position="28"/>
        <end position="56"/>
    </location>
</feature>
<gene>
    <name evidence="2" type="ORF">PC115_g6081</name>
</gene>
<comment type="caution">
    <text evidence="2">The sequence shown here is derived from an EMBL/GenBank/DDBJ whole genome shotgun (WGS) entry which is preliminary data.</text>
</comment>
<organism evidence="2 3">
    <name type="scientific">Phytophthora cactorum</name>
    <dbReference type="NCBI Taxonomy" id="29920"/>
    <lineage>
        <taxon>Eukaryota</taxon>
        <taxon>Sar</taxon>
        <taxon>Stramenopiles</taxon>
        <taxon>Oomycota</taxon>
        <taxon>Peronosporomycetes</taxon>
        <taxon>Peronosporales</taxon>
        <taxon>Peronosporaceae</taxon>
        <taxon>Phytophthora</taxon>
    </lineage>
</organism>
<evidence type="ECO:0000256" key="1">
    <source>
        <dbReference type="SAM" id="MobiDB-lite"/>
    </source>
</evidence>
<accession>A0A8T1CZW7</accession>
<feature type="region of interest" description="Disordered" evidence="1">
    <location>
        <begin position="259"/>
        <end position="280"/>
    </location>
</feature>